<name>A0AA39I4T5_9BILA</name>
<gene>
    <name evidence="2" type="ORF">QR680_012836</name>
</gene>
<sequence>MTSASAYEDVVEERSDRSRRTRLKVEVFLASLAKVPAEPAEGSSGGPRGVIDPREPPSDRERNIVRLDAAPPEASFPEAVKKEDTLAIGDAAWRAKSGHGRADVLNKTAKLNLAPSTPKIKLKVAAAAKASDPQGNAVSGV</sequence>
<protein>
    <submittedName>
        <fullName evidence="2">Uncharacterized protein</fullName>
    </submittedName>
</protein>
<evidence type="ECO:0000313" key="3">
    <source>
        <dbReference type="Proteomes" id="UP001175271"/>
    </source>
</evidence>
<keyword evidence="3" id="KW-1185">Reference proteome</keyword>
<feature type="compositionally biased region" description="Basic and acidic residues" evidence="1">
    <location>
        <begin position="51"/>
        <end position="65"/>
    </location>
</feature>
<accession>A0AA39I4T5</accession>
<comment type="caution">
    <text evidence="2">The sequence shown here is derived from an EMBL/GenBank/DDBJ whole genome shotgun (WGS) entry which is preliminary data.</text>
</comment>
<feature type="region of interest" description="Disordered" evidence="1">
    <location>
        <begin position="36"/>
        <end position="80"/>
    </location>
</feature>
<dbReference type="EMBL" id="JAUCMV010000002">
    <property type="protein sequence ID" value="KAK0417105.1"/>
    <property type="molecule type" value="Genomic_DNA"/>
</dbReference>
<dbReference type="AlphaFoldDB" id="A0AA39I4T5"/>
<reference evidence="2" key="1">
    <citation type="submission" date="2023-06" db="EMBL/GenBank/DDBJ databases">
        <title>Genomic analysis of the entomopathogenic nematode Steinernema hermaphroditum.</title>
        <authorList>
            <person name="Schwarz E.M."/>
            <person name="Heppert J.K."/>
            <person name="Baniya A."/>
            <person name="Schwartz H.T."/>
            <person name="Tan C.-H."/>
            <person name="Antoshechkin I."/>
            <person name="Sternberg P.W."/>
            <person name="Goodrich-Blair H."/>
            <person name="Dillman A.R."/>
        </authorList>
    </citation>
    <scope>NUCLEOTIDE SEQUENCE</scope>
    <source>
        <strain evidence="2">PS9179</strain>
        <tissue evidence="2">Whole animal</tissue>
    </source>
</reference>
<evidence type="ECO:0000256" key="1">
    <source>
        <dbReference type="SAM" id="MobiDB-lite"/>
    </source>
</evidence>
<proteinExistence type="predicted"/>
<organism evidence="2 3">
    <name type="scientific">Steinernema hermaphroditum</name>
    <dbReference type="NCBI Taxonomy" id="289476"/>
    <lineage>
        <taxon>Eukaryota</taxon>
        <taxon>Metazoa</taxon>
        <taxon>Ecdysozoa</taxon>
        <taxon>Nematoda</taxon>
        <taxon>Chromadorea</taxon>
        <taxon>Rhabditida</taxon>
        <taxon>Tylenchina</taxon>
        <taxon>Panagrolaimomorpha</taxon>
        <taxon>Strongyloidoidea</taxon>
        <taxon>Steinernematidae</taxon>
        <taxon>Steinernema</taxon>
    </lineage>
</organism>
<evidence type="ECO:0000313" key="2">
    <source>
        <dbReference type="EMBL" id="KAK0417105.1"/>
    </source>
</evidence>
<dbReference type="Proteomes" id="UP001175271">
    <property type="component" value="Unassembled WGS sequence"/>
</dbReference>